<dbReference type="InterPro" id="IPR036779">
    <property type="entry name" value="LysM_dom_sf"/>
</dbReference>
<dbReference type="Proteomes" id="UP001589611">
    <property type="component" value="Unassembled WGS sequence"/>
</dbReference>
<gene>
    <name evidence="1" type="ORF">ACFFPJ_07450</name>
</gene>
<dbReference type="Gene3D" id="3.10.350.10">
    <property type="entry name" value="LysM domain"/>
    <property type="match status" value="1"/>
</dbReference>
<dbReference type="RefSeq" id="WP_344712050.1">
    <property type="nucleotide sequence ID" value="NZ_BAAAWH010000001.1"/>
</dbReference>
<evidence type="ECO:0000313" key="1">
    <source>
        <dbReference type="EMBL" id="MFB9645630.1"/>
    </source>
</evidence>
<keyword evidence="2" id="KW-1185">Reference proteome</keyword>
<name>A0ABV5SZ53_9MICO</name>
<comment type="caution">
    <text evidence="1">The sequence shown here is derived from an EMBL/GenBank/DDBJ whole genome shotgun (WGS) entry which is preliminary data.</text>
</comment>
<dbReference type="CDD" id="cd00118">
    <property type="entry name" value="LysM"/>
    <property type="match status" value="1"/>
</dbReference>
<evidence type="ECO:0008006" key="3">
    <source>
        <dbReference type="Google" id="ProtNLM"/>
    </source>
</evidence>
<accession>A0ABV5SZ53</accession>
<dbReference type="InterPro" id="IPR018392">
    <property type="entry name" value="LysM"/>
</dbReference>
<organism evidence="1 2">
    <name type="scientific">Microbacterium terregens</name>
    <dbReference type="NCBI Taxonomy" id="69363"/>
    <lineage>
        <taxon>Bacteria</taxon>
        <taxon>Bacillati</taxon>
        <taxon>Actinomycetota</taxon>
        <taxon>Actinomycetes</taxon>
        <taxon>Micrococcales</taxon>
        <taxon>Microbacteriaceae</taxon>
        <taxon>Microbacterium</taxon>
    </lineage>
</organism>
<sequence>MNLAAKITTGVAVLVVGGLVALAVPTVSGAYSEMSSWAIFQPTEEPTVEPASAEDDPIGKKMIDELGDGYVYVGNGTAIPKGSPAGCEDPAWLNLGGMSASLSGDLVDRGGRDLAAGTAGLDDDGRIVTYTVAPGDALYAIGDRFCIANALTIATLNHTRTIQPGEVLLLHPDGSIPWIPYFNPDDAPGGYQQIPYQLAVEAMSAAAHADDLDAMRTIFADDLSSLFPNPAHAEVIAQALDAGDLDVLRQMFA</sequence>
<evidence type="ECO:0000313" key="2">
    <source>
        <dbReference type="Proteomes" id="UP001589611"/>
    </source>
</evidence>
<proteinExistence type="predicted"/>
<dbReference type="EMBL" id="JBHMBE010000003">
    <property type="protein sequence ID" value="MFB9645630.1"/>
    <property type="molecule type" value="Genomic_DNA"/>
</dbReference>
<protein>
    <recommendedName>
        <fullName evidence="3">LysM domain-containing protein</fullName>
    </recommendedName>
</protein>
<reference evidence="1 2" key="1">
    <citation type="submission" date="2024-09" db="EMBL/GenBank/DDBJ databases">
        <authorList>
            <person name="Sun Q."/>
            <person name="Mori K."/>
        </authorList>
    </citation>
    <scope>NUCLEOTIDE SEQUENCE [LARGE SCALE GENOMIC DNA]</scope>
    <source>
        <strain evidence="1 2">JCM 1342</strain>
    </source>
</reference>